<feature type="compositionally biased region" description="Polar residues" evidence="1">
    <location>
        <begin position="192"/>
        <end position="222"/>
    </location>
</feature>
<feature type="region of interest" description="Disordered" evidence="1">
    <location>
        <begin position="281"/>
        <end position="309"/>
    </location>
</feature>
<sequence length="616" mass="65687">LIHASIPGDDSETKPNRRYRLQFVSGADPSETAWIPAMRSVIDQRIADEQPPRPVGNADQRTDYQQQQQQQQYVSSEQQATITEQQKQEVVVVLSLYLAVDWHAEHQEPLLMAHVEESIPSDMSSKSTTNQISNEAKPRMSPAGGAVARVGGGEHHQHHILHQRRTSTNATPASTAGQSQMAFPPSMPPTGNVHSSHHQTASMRDQQQSANAPHQNTATSAQAHANAMSNMMPSNEAMGQPPQLYTAETGRDSSYMAAKGGGGQQQQTHAMFWQGEEANIRTASRDGREEDSSESHFTVVPSDTTSASSAMTNQQLNMMGGGYDGTQMGMTANSRSQDQVEEDQMTDAGFTGITTTMTATRTSNSSTSVNESTYRKHSGTNDASGTPTTTAGMVSPYSQMNDSVFTPTVVSKQPQTAPSAARMPPQPPSVNAPQMPQMGQAQASSSSENDVRSGQMNSSAAANAGGANGAHQQNHQSSGGGIFSILKAKIVKAIPTGHEMILPDDKNPSIVWDPVLNKYVGAGVEEEPINTPPPSTANSGLFESMSTHGSSGGLRAARVSGGELIFLLIVIRSRYFNPLNDASSSSAQTLSQSPVPVMQMPVPTTSFGFIPSMPGE</sequence>
<protein>
    <submittedName>
        <fullName evidence="2">PH domain-containing protein</fullName>
    </submittedName>
</protein>
<feature type="compositionally biased region" description="Polar residues" evidence="1">
    <location>
        <begin position="121"/>
        <end position="134"/>
    </location>
</feature>
<organism evidence="2">
    <name type="scientific">Anisakis simplex</name>
    <name type="common">Herring worm</name>
    <dbReference type="NCBI Taxonomy" id="6269"/>
    <lineage>
        <taxon>Eukaryota</taxon>
        <taxon>Metazoa</taxon>
        <taxon>Ecdysozoa</taxon>
        <taxon>Nematoda</taxon>
        <taxon>Chromadorea</taxon>
        <taxon>Rhabditida</taxon>
        <taxon>Spirurina</taxon>
        <taxon>Ascaridomorpha</taxon>
        <taxon>Ascaridoidea</taxon>
        <taxon>Anisakidae</taxon>
        <taxon>Anisakis</taxon>
        <taxon>Anisakis simplex complex</taxon>
    </lineage>
</organism>
<feature type="region of interest" description="Disordered" evidence="1">
    <location>
        <begin position="49"/>
        <end position="72"/>
    </location>
</feature>
<name>A0A0M3K9E6_ANISI</name>
<dbReference type="AlphaFoldDB" id="A0A0M3K9E6"/>
<evidence type="ECO:0000313" key="2">
    <source>
        <dbReference type="WBParaSite" id="ASIM_0001759001-mRNA-1"/>
    </source>
</evidence>
<feature type="compositionally biased region" description="Polar residues" evidence="1">
    <location>
        <begin position="380"/>
        <end position="418"/>
    </location>
</feature>
<proteinExistence type="predicted"/>
<feature type="compositionally biased region" description="Low complexity" evidence="1">
    <location>
        <begin position="359"/>
        <end position="372"/>
    </location>
</feature>
<feature type="region of interest" description="Disordered" evidence="1">
    <location>
        <begin position="359"/>
        <end position="478"/>
    </location>
</feature>
<feature type="region of interest" description="Disordered" evidence="1">
    <location>
        <begin position="121"/>
        <end position="222"/>
    </location>
</feature>
<evidence type="ECO:0000256" key="1">
    <source>
        <dbReference type="SAM" id="MobiDB-lite"/>
    </source>
</evidence>
<reference evidence="2" key="1">
    <citation type="submission" date="2017-02" db="UniProtKB">
        <authorList>
            <consortium name="WormBaseParasite"/>
        </authorList>
    </citation>
    <scope>IDENTIFICATION</scope>
</reference>
<accession>A0A0M3K9E6</accession>
<feature type="compositionally biased region" description="Low complexity" evidence="1">
    <location>
        <begin position="432"/>
        <end position="476"/>
    </location>
</feature>
<feature type="compositionally biased region" description="Basic residues" evidence="1">
    <location>
        <begin position="156"/>
        <end position="165"/>
    </location>
</feature>
<feature type="compositionally biased region" description="Polar residues" evidence="1">
    <location>
        <begin position="166"/>
        <end position="181"/>
    </location>
</feature>
<feature type="compositionally biased region" description="Basic and acidic residues" evidence="1">
    <location>
        <begin position="283"/>
        <end position="294"/>
    </location>
</feature>
<dbReference type="WBParaSite" id="ASIM_0001759001-mRNA-1">
    <property type="protein sequence ID" value="ASIM_0001759001-mRNA-1"/>
    <property type="gene ID" value="ASIM_0001759001"/>
</dbReference>